<evidence type="ECO:0000256" key="2">
    <source>
        <dbReference type="PIRSR" id="PIRSR029681-2"/>
    </source>
</evidence>
<keyword evidence="1" id="KW-0998">Cell outer membrane</keyword>
<comment type="function">
    <text evidence="1">Has lipid A 3-O-deacylase activity. Hydrolyzes the ester bond at the 3 position of lipid A, a bioactive component of lipopolysaccharide (LPS), thereby releasing the primary fatty acyl moiety.</text>
</comment>
<comment type="similarity">
    <text evidence="1">Belongs to the PagL family.</text>
</comment>
<proteinExistence type="inferred from homology"/>
<dbReference type="Pfam" id="PF09411">
    <property type="entry name" value="PagL"/>
    <property type="match status" value="1"/>
</dbReference>
<dbReference type="Proteomes" id="UP000588051">
    <property type="component" value="Unassembled WGS sequence"/>
</dbReference>
<evidence type="ECO:0000256" key="3">
    <source>
        <dbReference type="SAM" id="SignalP"/>
    </source>
</evidence>
<reference evidence="4 5" key="1">
    <citation type="submission" date="2020-06" db="EMBL/GenBank/DDBJ databases">
        <authorList>
            <person name="Qiu C."/>
            <person name="Liu Z."/>
        </authorList>
    </citation>
    <scope>NUCLEOTIDE SEQUENCE [LARGE SCALE GENOMIC DNA]</scope>
    <source>
        <strain evidence="4 5">EM 1</strain>
    </source>
</reference>
<sequence>MKFFDQKTLFIAVAMLFAQSSAHAIDSFSGEFASGNKSQFVRAGIQWNWDKVWFQSNGTHLGGYWDLTLTQWRNNAYQGISGATQNITDVGITPVFRLQNDSKKGLYGEAAVGAHLFSHIYSNNGRQFSTAFQFGDHLGVGYVFQNGLDLSLKVQHFSNGAIKHPNPGANLAVIKAGFPF</sequence>
<keyword evidence="1" id="KW-0472">Membrane</keyword>
<dbReference type="SUPFAM" id="SSF56925">
    <property type="entry name" value="OMPA-like"/>
    <property type="match status" value="1"/>
</dbReference>
<dbReference type="PIRSF" id="PIRSF029681">
    <property type="entry name" value="PagL"/>
    <property type="match status" value="1"/>
</dbReference>
<organism evidence="4 5">
    <name type="scientific">Undibacterium oligocarboniphilum</name>
    <dbReference type="NCBI Taxonomy" id="666702"/>
    <lineage>
        <taxon>Bacteria</taxon>
        <taxon>Pseudomonadati</taxon>
        <taxon>Pseudomonadota</taxon>
        <taxon>Betaproteobacteria</taxon>
        <taxon>Burkholderiales</taxon>
        <taxon>Oxalobacteraceae</taxon>
        <taxon>Undibacterium</taxon>
    </lineage>
</organism>
<dbReference type="EC" id="3.1.1.77" evidence="1"/>
<dbReference type="InterPro" id="IPR011250">
    <property type="entry name" value="OMP/PagP_B-barrel"/>
</dbReference>
<dbReference type="InterPro" id="IPR018550">
    <property type="entry name" value="Lipid-A_deacylase-rel"/>
</dbReference>
<comment type="catalytic activity">
    <reaction evidence="1">
        <text>a 3-(acyloxy)acyl derivative of bacterial toxin + H2O = a 3-hydroxyacyl derivative of bacterial toxin + a fatty acid + H(+)</text>
        <dbReference type="Rhea" id="RHEA:12032"/>
        <dbReference type="ChEBI" id="CHEBI:15377"/>
        <dbReference type="ChEBI" id="CHEBI:15378"/>
        <dbReference type="ChEBI" id="CHEBI:28868"/>
        <dbReference type="ChEBI" id="CHEBI:136853"/>
        <dbReference type="ChEBI" id="CHEBI:140675"/>
        <dbReference type="EC" id="3.1.1.77"/>
    </reaction>
</comment>
<name>A0A850QFD5_9BURK</name>
<dbReference type="Gene3D" id="2.40.160.20">
    <property type="match status" value="1"/>
</dbReference>
<keyword evidence="3" id="KW-0732">Signal</keyword>
<dbReference type="EMBL" id="JABXYJ010000003">
    <property type="protein sequence ID" value="NVO77647.1"/>
    <property type="molecule type" value="Genomic_DNA"/>
</dbReference>
<feature type="signal peptide" evidence="3">
    <location>
        <begin position="1"/>
        <end position="24"/>
    </location>
</feature>
<keyword evidence="1 4" id="KW-0378">Hydrolase</keyword>
<keyword evidence="5" id="KW-1185">Reference proteome</keyword>
<evidence type="ECO:0000313" key="4">
    <source>
        <dbReference type="EMBL" id="NVO77647.1"/>
    </source>
</evidence>
<evidence type="ECO:0000313" key="5">
    <source>
        <dbReference type="Proteomes" id="UP000588051"/>
    </source>
</evidence>
<comment type="subcellular location">
    <subcellularLocation>
        <location evidence="1">Cell outer membrane</location>
        <topology evidence="1">Multi-pass membrane protein</topology>
    </subcellularLocation>
</comment>
<protein>
    <recommendedName>
        <fullName evidence="1">Lipid A deacylase</fullName>
        <ecNumber evidence="1">3.1.1.77</ecNumber>
    </recommendedName>
    <alternativeName>
        <fullName evidence="1">LPS 3-O-deacylase</fullName>
    </alternativeName>
    <alternativeName>
        <fullName evidence="1">Outer membrane enzyme</fullName>
    </alternativeName>
</protein>
<feature type="site" description="Critical for activity" evidence="2">
    <location>
        <position position="159"/>
    </location>
</feature>
<accession>A0A850QFD5</accession>
<dbReference type="GO" id="GO:0050528">
    <property type="term" value="F:acyloxyacyl hydrolase activity"/>
    <property type="evidence" value="ECO:0007669"/>
    <property type="project" value="UniProtKB-EC"/>
</dbReference>
<evidence type="ECO:0000256" key="1">
    <source>
        <dbReference type="PIRNR" id="PIRNR029681"/>
    </source>
</evidence>
<comment type="caution">
    <text evidence="4">The sequence shown here is derived from an EMBL/GenBank/DDBJ whole genome shotgun (WGS) entry which is preliminary data.</text>
</comment>
<dbReference type="GO" id="GO:0009279">
    <property type="term" value="C:cell outer membrane"/>
    <property type="evidence" value="ECO:0007669"/>
    <property type="project" value="UniProtKB-SubCell"/>
</dbReference>
<comment type="subunit">
    <text evidence="1">Homodimer.</text>
</comment>
<dbReference type="AlphaFoldDB" id="A0A850QFD5"/>
<gene>
    <name evidence="4" type="ORF">HV832_07355</name>
</gene>
<feature type="chain" id="PRO_5032676134" description="Lipid A deacylase" evidence="3">
    <location>
        <begin position="25"/>
        <end position="180"/>
    </location>
</feature>